<keyword evidence="2" id="KW-1185">Reference proteome</keyword>
<evidence type="ECO:0000313" key="2">
    <source>
        <dbReference type="Proteomes" id="UP000735302"/>
    </source>
</evidence>
<dbReference type="AlphaFoldDB" id="A0AAV4CWH5"/>
<proteinExistence type="predicted"/>
<accession>A0AAV4CWH5</accession>
<dbReference type="Proteomes" id="UP000735302">
    <property type="component" value="Unassembled WGS sequence"/>
</dbReference>
<dbReference type="EMBL" id="BLXT01007044">
    <property type="protein sequence ID" value="GFO36223.1"/>
    <property type="molecule type" value="Genomic_DNA"/>
</dbReference>
<comment type="caution">
    <text evidence="1">The sequence shown here is derived from an EMBL/GenBank/DDBJ whole genome shotgun (WGS) entry which is preliminary data.</text>
</comment>
<sequence length="144" mass="15345">MAQWDKRTLSAPVYFHYNNSVEPCSSPLNLSSDFLNLKGRNSVIETGTRDQGQTSEGLKLRIKQSQPSMTSAKSARFLDQIEIQILSGHGLTSALSLTHTNRARIDARLQGSGGSLGLSSSSSAGLGSVCVHPALAQVMISLSN</sequence>
<gene>
    <name evidence="1" type="ORF">PoB_006272800</name>
</gene>
<protein>
    <submittedName>
        <fullName evidence="1">Uncharacterized protein</fullName>
    </submittedName>
</protein>
<name>A0AAV4CWH5_9GAST</name>
<organism evidence="1 2">
    <name type="scientific">Plakobranchus ocellatus</name>
    <dbReference type="NCBI Taxonomy" id="259542"/>
    <lineage>
        <taxon>Eukaryota</taxon>
        <taxon>Metazoa</taxon>
        <taxon>Spiralia</taxon>
        <taxon>Lophotrochozoa</taxon>
        <taxon>Mollusca</taxon>
        <taxon>Gastropoda</taxon>
        <taxon>Heterobranchia</taxon>
        <taxon>Euthyneura</taxon>
        <taxon>Panpulmonata</taxon>
        <taxon>Sacoglossa</taxon>
        <taxon>Placobranchoidea</taxon>
        <taxon>Plakobranchidae</taxon>
        <taxon>Plakobranchus</taxon>
    </lineage>
</organism>
<evidence type="ECO:0000313" key="1">
    <source>
        <dbReference type="EMBL" id="GFO36223.1"/>
    </source>
</evidence>
<reference evidence="1 2" key="1">
    <citation type="journal article" date="2021" name="Elife">
        <title>Chloroplast acquisition without the gene transfer in kleptoplastic sea slugs, Plakobranchus ocellatus.</title>
        <authorList>
            <person name="Maeda T."/>
            <person name="Takahashi S."/>
            <person name="Yoshida T."/>
            <person name="Shimamura S."/>
            <person name="Takaki Y."/>
            <person name="Nagai Y."/>
            <person name="Toyoda A."/>
            <person name="Suzuki Y."/>
            <person name="Arimoto A."/>
            <person name="Ishii H."/>
            <person name="Satoh N."/>
            <person name="Nishiyama T."/>
            <person name="Hasebe M."/>
            <person name="Maruyama T."/>
            <person name="Minagawa J."/>
            <person name="Obokata J."/>
            <person name="Shigenobu S."/>
        </authorList>
    </citation>
    <scope>NUCLEOTIDE SEQUENCE [LARGE SCALE GENOMIC DNA]</scope>
</reference>